<dbReference type="OrthoDB" id="8754850at2"/>
<organism evidence="2 4">
    <name type="scientific">Iodobacter fluviatilis</name>
    <dbReference type="NCBI Taxonomy" id="537"/>
    <lineage>
        <taxon>Bacteria</taxon>
        <taxon>Pseudomonadati</taxon>
        <taxon>Pseudomonadota</taxon>
        <taxon>Betaproteobacteria</taxon>
        <taxon>Neisseriales</taxon>
        <taxon>Chitinibacteraceae</taxon>
        <taxon>Iodobacter</taxon>
    </lineage>
</organism>
<protein>
    <submittedName>
        <fullName evidence="2">N-acetyl-anhydromuranmyl-L-alanine amidase</fullName>
    </submittedName>
    <submittedName>
        <fullName evidence="3">N-acetylmuramoyl-L-alanine amidase</fullName>
    </submittedName>
</protein>
<evidence type="ECO:0000313" key="2">
    <source>
        <dbReference type="EMBL" id="STQ91383.1"/>
    </source>
</evidence>
<dbReference type="InterPro" id="IPR018247">
    <property type="entry name" value="EF_Hand_1_Ca_BS"/>
</dbReference>
<dbReference type="SUPFAM" id="SSF55846">
    <property type="entry name" value="N-acetylmuramoyl-L-alanine amidase-like"/>
    <property type="match status" value="1"/>
</dbReference>
<dbReference type="InterPro" id="IPR002502">
    <property type="entry name" value="Amidase_domain"/>
</dbReference>
<accession>A0A377Q8Z9</accession>
<dbReference type="CDD" id="cd06583">
    <property type="entry name" value="PGRP"/>
    <property type="match status" value="1"/>
</dbReference>
<dbReference type="InterPro" id="IPR036505">
    <property type="entry name" value="Amidase/PGRP_sf"/>
</dbReference>
<dbReference type="GO" id="GO:0008745">
    <property type="term" value="F:N-acetylmuramoyl-L-alanine amidase activity"/>
    <property type="evidence" value="ECO:0007669"/>
    <property type="project" value="InterPro"/>
</dbReference>
<evidence type="ECO:0000313" key="3">
    <source>
        <dbReference type="EMBL" id="TCU88546.1"/>
    </source>
</evidence>
<dbReference type="PROSITE" id="PS00018">
    <property type="entry name" value="EF_HAND_1"/>
    <property type="match status" value="1"/>
</dbReference>
<evidence type="ECO:0000313" key="5">
    <source>
        <dbReference type="Proteomes" id="UP000295794"/>
    </source>
</evidence>
<reference evidence="2 4" key="1">
    <citation type="submission" date="2018-06" db="EMBL/GenBank/DDBJ databases">
        <authorList>
            <consortium name="Pathogen Informatics"/>
            <person name="Doyle S."/>
        </authorList>
    </citation>
    <scope>NUCLEOTIDE SEQUENCE [LARGE SCALE GENOMIC DNA]</scope>
    <source>
        <strain evidence="2 4">NCTC11159</strain>
    </source>
</reference>
<gene>
    <name evidence="3" type="ORF">EV682_103130</name>
    <name evidence="2" type="ORF">NCTC11159_02455</name>
</gene>
<dbReference type="GO" id="GO:0009253">
    <property type="term" value="P:peptidoglycan catabolic process"/>
    <property type="evidence" value="ECO:0007669"/>
    <property type="project" value="InterPro"/>
</dbReference>
<evidence type="ECO:0000313" key="4">
    <source>
        <dbReference type="Proteomes" id="UP000255108"/>
    </source>
</evidence>
<dbReference type="SMART" id="SM00644">
    <property type="entry name" value="Ami_2"/>
    <property type="match status" value="1"/>
</dbReference>
<dbReference type="RefSeq" id="WP_115227594.1">
    <property type="nucleotide sequence ID" value="NZ_CAWOLO010000003.1"/>
</dbReference>
<dbReference type="EMBL" id="UGHR01000001">
    <property type="protein sequence ID" value="STQ91383.1"/>
    <property type="molecule type" value="Genomic_DNA"/>
</dbReference>
<dbReference type="Pfam" id="PF01510">
    <property type="entry name" value="Amidase_2"/>
    <property type="match status" value="1"/>
</dbReference>
<keyword evidence="5" id="KW-1185">Reference proteome</keyword>
<reference evidence="3 5" key="2">
    <citation type="submission" date="2019-03" db="EMBL/GenBank/DDBJ databases">
        <title>Genomic Encyclopedia of Type Strains, Phase IV (KMG-IV): sequencing the most valuable type-strain genomes for metagenomic binning, comparative biology and taxonomic classification.</title>
        <authorList>
            <person name="Goeker M."/>
        </authorList>
    </citation>
    <scope>NUCLEOTIDE SEQUENCE [LARGE SCALE GENOMIC DNA]</scope>
    <source>
        <strain evidence="3 5">DSM 3764</strain>
    </source>
</reference>
<dbReference type="AlphaFoldDB" id="A0A377Q8Z9"/>
<proteinExistence type="predicted"/>
<dbReference type="Proteomes" id="UP000255108">
    <property type="component" value="Unassembled WGS sequence"/>
</dbReference>
<sequence>MLRSIEQIVIHCSASLNGRSLGGGGQSAAEVMDAWHSRRGFMRRAAACRAFNPRLPALGYHWVIDCGGVLESGRSIDEPGAHVAGHNAHSIGICLVGTDAFTASQWAALASQIRYLQRRFPTAHIVGHRDLSPDLNGDGNISPNEYRKTCPGFSVAAWLAGGMQPLPRHLIGGVNAAL</sequence>
<evidence type="ECO:0000259" key="1">
    <source>
        <dbReference type="SMART" id="SM00644"/>
    </source>
</evidence>
<feature type="domain" description="N-acetylmuramoyl-L-alanine amidase" evidence="1">
    <location>
        <begin position="2"/>
        <end position="140"/>
    </location>
</feature>
<dbReference type="Gene3D" id="3.40.80.10">
    <property type="entry name" value="Peptidoglycan recognition protein-like"/>
    <property type="match status" value="1"/>
</dbReference>
<name>A0A377Q8Z9_9NEIS</name>
<dbReference type="Proteomes" id="UP000295794">
    <property type="component" value="Unassembled WGS sequence"/>
</dbReference>
<dbReference type="EMBL" id="SMBT01000003">
    <property type="protein sequence ID" value="TCU88546.1"/>
    <property type="molecule type" value="Genomic_DNA"/>
</dbReference>